<dbReference type="SUPFAM" id="SSF46785">
    <property type="entry name" value="Winged helix' DNA-binding domain"/>
    <property type="match status" value="1"/>
</dbReference>
<comment type="caution">
    <text evidence="3">The sequence shown here is derived from an EMBL/GenBank/DDBJ whole genome shotgun (WGS) entry which is preliminary data.</text>
</comment>
<evidence type="ECO:0000259" key="2">
    <source>
        <dbReference type="Pfam" id="PF03551"/>
    </source>
</evidence>
<proteinExistence type="predicted"/>
<dbReference type="Gene3D" id="1.10.10.10">
    <property type="entry name" value="Winged helix-like DNA-binding domain superfamily/Winged helix DNA-binding domain"/>
    <property type="match status" value="1"/>
</dbReference>
<protein>
    <submittedName>
        <fullName evidence="3">PadR family transcriptional regulator</fullName>
    </submittedName>
</protein>
<dbReference type="InterPro" id="IPR005149">
    <property type="entry name" value="Tscrpt_reg_PadR_N"/>
</dbReference>
<dbReference type="PANTHER" id="PTHR43252:SF6">
    <property type="entry name" value="NEGATIVE TRANSCRIPTION REGULATOR PADR"/>
    <property type="match status" value="1"/>
</dbReference>
<dbReference type="InterPro" id="IPR036390">
    <property type="entry name" value="WH_DNA-bd_sf"/>
</dbReference>
<dbReference type="Gene3D" id="6.10.140.1570">
    <property type="match status" value="1"/>
</dbReference>
<sequence length="168" mass="19794">MKTEDVVLGILNEKSQTGYDIVEKIKTIFSHFFDGSYGSIYPVLHKLENKGKVTKKIIVQEGKPNKNLYSITESGREEFNKYLRSPVQTEVMKSDFLMRLYHGEYLPEEQIKQIIIEEINRKEQLVEELESQFEVWKEDMSSYQKLCCQIGIESYRSEIEILKKFQGH</sequence>
<evidence type="ECO:0000256" key="1">
    <source>
        <dbReference type="SAM" id="Coils"/>
    </source>
</evidence>
<gene>
    <name evidence="3" type="ORF">ACFSUE_08335</name>
</gene>
<evidence type="ECO:0000313" key="4">
    <source>
        <dbReference type="Proteomes" id="UP001597399"/>
    </source>
</evidence>
<feature type="domain" description="Transcription regulator PadR N-terminal" evidence="2">
    <location>
        <begin position="7"/>
        <end position="80"/>
    </location>
</feature>
<name>A0ABW5S3D9_9BACL</name>
<dbReference type="Proteomes" id="UP001597399">
    <property type="component" value="Unassembled WGS sequence"/>
</dbReference>
<dbReference type="RefSeq" id="WP_253062409.1">
    <property type="nucleotide sequence ID" value="NZ_JAMXWM010000013.1"/>
</dbReference>
<evidence type="ECO:0000313" key="3">
    <source>
        <dbReference type="EMBL" id="MFD2693632.1"/>
    </source>
</evidence>
<reference evidence="4" key="1">
    <citation type="journal article" date="2019" name="Int. J. Syst. Evol. Microbiol.">
        <title>The Global Catalogue of Microorganisms (GCM) 10K type strain sequencing project: providing services to taxonomists for standard genome sequencing and annotation.</title>
        <authorList>
            <consortium name="The Broad Institute Genomics Platform"/>
            <consortium name="The Broad Institute Genome Sequencing Center for Infectious Disease"/>
            <person name="Wu L."/>
            <person name="Ma J."/>
        </authorList>
    </citation>
    <scope>NUCLEOTIDE SEQUENCE [LARGE SCALE GENOMIC DNA]</scope>
    <source>
        <strain evidence="4">TISTR 2466</strain>
    </source>
</reference>
<dbReference type="InterPro" id="IPR036388">
    <property type="entry name" value="WH-like_DNA-bd_sf"/>
</dbReference>
<keyword evidence="4" id="KW-1185">Reference proteome</keyword>
<dbReference type="EMBL" id="JBHUMQ010000018">
    <property type="protein sequence ID" value="MFD2693632.1"/>
    <property type="molecule type" value="Genomic_DNA"/>
</dbReference>
<keyword evidence="1" id="KW-0175">Coiled coil</keyword>
<feature type="coiled-coil region" evidence="1">
    <location>
        <begin position="112"/>
        <end position="146"/>
    </location>
</feature>
<accession>A0ABW5S3D9</accession>
<dbReference type="Pfam" id="PF03551">
    <property type="entry name" value="PadR"/>
    <property type="match status" value="1"/>
</dbReference>
<dbReference type="PANTHER" id="PTHR43252">
    <property type="entry name" value="TRANSCRIPTIONAL REGULATOR YQJI"/>
    <property type="match status" value="1"/>
</dbReference>
<organism evidence="3 4">
    <name type="scientific">Sporolactobacillus shoreicorticis</name>
    <dbReference type="NCBI Taxonomy" id="1923877"/>
    <lineage>
        <taxon>Bacteria</taxon>
        <taxon>Bacillati</taxon>
        <taxon>Bacillota</taxon>
        <taxon>Bacilli</taxon>
        <taxon>Bacillales</taxon>
        <taxon>Sporolactobacillaceae</taxon>
        <taxon>Sporolactobacillus</taxon>
    </lineage>
</organism>